<dbReference type="GO" id="GO:0085020">
    <property type="term" value="P:protein K6-linked ubiquitination"/>
    <property type="evidence" value="ECO:0007669"/>
    <property type="project" value="TreeGrafter"/>
</dbReference>
<dbReference type="PANTHER" id="PTHR24171">
    <property type="entry name" value="ANKYRIN REPEAT DOMAIN-CONTAINING PROTEIN 39-RELATED"/>
    <property type="match status" value="1"/>
</dbReference>
<evidence type="ECO:0000256" key="1">
    <source>
        <dbReference type="ARBA" id="ARBA00022737"/>
    </source>
</evidence>
<evidence type="ECO:0008006" key="6">
    <source>
        <dbReference type="Google" id="ProtNLM"/>
    </source>
</evidence>
<feature type="repeat" description="ANK" evidence="3">
    <location>
        <begin position="133"/>
        <end position="165"/>
    </location>
</feature>
<keyword evidence="1" id="KW-0677">Repeat</keyword>
<name>A0AAD8YV64_9TELE</name>
<dbReference type="InterPro" id="IPR036770">
    <property type="entry name" value="Ankyrin_rpt-contain_sf"/>
</dbReference>
<evidence type="ECO:0000256" key="3">
    <source>
        <dbReference type="PROSITE-ProRule" id="PRU00023"/>
    </source>
</evidence>
<keyword evidence="2 3" id="KW-0040">ANK repeat</keyword>
<sequence length="188" mass="19974">MDPHGVHRSCGGRCFSAPGARQTLAEMDFGRGDACLPLPDTSKASWRVRGANTPLLCRSVVGSSGRRPGEARHYASRAGHLPVCELLLAHGACTNSRTHGGATPLHRAAYCGRLAVARLLLDHGADPSLADDDGSTPLHKAAEQSHLEVCELIVSSCPALRAQKDKRLRLPVDLCPDHSALLELLKPA</sequence>
<dbReference type="PROSITE" id="PS50088">
    <property type="entry name" value="ANK_REPEAT"/>
    <property type="match status" value="2"/>
</dbReference>
<dbReference type="Proteomes" id="UP001239994">
    <property type="component" value="Unassembled WGS sequence"/>
</dbReference>
<dbReference type="InterPro" id="IPR002110">
    <property type="entry name" value="Ankyrin_rpt"/>
</dbReference>
<dbReference type="EMBL" id="JAROKS010000024">
    <property type="protein sequence ID" value="KAK1787079.1"/>
    <property type="molecule type" value="Genomic_DNA"/>
</dbReference>
<dbReference type="GO" id="GO:0004842">
    <property type="term" value="F:ubiquitin-protein transferase activity"/>
    <property type="evidence" value="ECO:0007669"/>
    <property type="project" value="TreeGrafter"/>
</dbReference>
<dbReference type="GO" id="GO:0031436">
    <property type="term" value="C:BRCA1-BARD1 complex"/>
    <property type="evidence" value="ECO:0007669"/>
    <property type="project" value="TreeGrafter"/>
</dbReference>
<evidence type="ECO:0000313" key="4">
    <source>
        <dbReference type="EMBL" id="KAK1787079.1"/>
    </source>
</evidence>
<comment type="caution">
    <text evidence="4">The sequence shown here is derived from an EMBL/GenBank/DDBJ whole genome shotgun (WGS) entry which is preliminary data.</text>
</comment>
<gene>
    <name evidence="4" type="ORF">P4O66_017452</name>
</gene>
<dbReference type="PROSITE" id="PS50297">
    <property type="entry name" value="ANK_REP_REGION"/>
    <property type="match status" value="2"/>
</dbReference>
<protein>
    <recommendedName>
        <fullName evidence="6">Ankyrin repeat domain 39</fullName>
    </recommendedName>
</protein>
<evidence type="ECO:0000256" key="2">
    <source>
        <dbReference type="ARBA" id="ARBA00023043"/>
    </source>
</evidence>
<evidence type="ECO:0000313" key="5">
    <source>
        <dbReference type="Proteomes" id="UP001239994"/>
    </source>
</evidence>
<dbReference type="SMART" id="SM00248">
    <property type="entry name" value="ANK"/>
    <property type="match status" value="3"/>
</dbReference>
<feature type="repeat" description="ANK" evidence="3">
    <location>
        <begin position="100"/>
        <end position="132"/>
    </location>
</feature>
<dbReference type="PANTHER" id="PTHR24171:SF8">
    <property type="entry name" value="BRCA1-ASSOCIATED RING DOMAIN PROTEIN 1"/>
    <property type="match status" value="1"/>
</dbReference>
<accession>A0AAD8YV64</accession>
<dbReference type="Gene3D" id="1.25.40.20">
    <property type="entry name" value="Ankyrin repeat-containing domain"/>
    <property type="match status" value="1"/>
</dbReference>
<keyword evidence="5" id="KW-1185">Reference proteome</keyword>
<dbReference type="SUPFAM" id="SSF48403">
    <property type="entry name" value="Ankyrin repeat"/>
    <property type="match status" value="1"/>
</dbReference>
<proteinExistence type="predicted"/>
<organism evidence="4 5">
    <name type="scientific">Electrophorus voltai</name>
    <dbReference type="NCBI Taxonomy" id="2609070"/>
    <lineage>
        <taxon>Eukaryota</taxon>
        <taxon>Metazoa</taxon>
        <taxon>Chordata</taxon>
        <taxon>Craniata</taxon>
        <taxon>Vertebrata</taxon>
        <taxon>Euteleostomi</taxon>
        <taxon>Actinopterygii</taxon>
        <taxon>Neopterygii</taxon>
        <taxon>Teleostei</taxon>
        <taxon>Ostariophysi</taxon>
        <taxon>Gymnotiformes</taxon>
        <taxon>Gymnotoidei</taxon>
        <taxon>Gymnotidae</taxon>
        <taxon>Electrophorus</taxon>
    </lineage>
</organism>
<dbReference type="GO" id="GO:0070531">
    <property type="term" value="C:BRCA1-A complex"/>
    <property type="evidence" value="ECO:0007669"/>
    <property type="project" value="TreeGrafter"/>
</dbReference>
<dbReference type="Pfam" id="PF12796">
    <property type="entry name" value="Ank_2"/>
    <property type="match status" value="1"/>
</dbReference>
<reference evidence="4" key="1">
    <citation type="submission" date="2023-03" db="EMBL/GenBank/DDBJ databases">
        <title>Electrophorus voltai genome.</title>
        <authorList>
            <person name="Bian C."/>
        </authorList>
    </citation>
    <scope>NUCLEOTIDE SEQUENCE</scope>
    <source>
        <strain evidence="4">CB-2022</strain>
        <tissue evidence="4">Muscle</tissue>
    </source>
</reference>
<dbReference type="AlphaFoldDB" id="A0AAD8YV64"/>